<dbReference type="InterPro" id="IPR019577">
    <property type="entry name" value="SPARC/Testican_Ca-bd-dom"/>
</dbReference>
<evidence type="ECO:0000256" key="6">
    <source>
        <dbReference type="ARBA" id="ARBA00023180"/>
    </source>
</evidence>
<dbReference type="AlphaFoldDB" id="A0A915PV62"/>
<dbReference type="SMART" id="SM00280">
    <property type="entry name" value="KAZAL"/>
    <property type="match status" value="1"/>
</dbReference>
<keyword evidence="3" id="KW-0732">Signal</keyword>
<keyword evidence="4" id="KW-0106">Calcium</keyword>
<dbReference type="InterPro" id="IPR018247">
    <property type="entry name" value="EF_Hand_1_Ca_BS"/>
</dbReference>
<evidence type="ECO:0000256" key="3">
    <source>
        <dbReference type="ARBA" id="ARBA00022729"/>
    </source>
</evidence>
<evidence type="ECO:0000259" key="8">
    <source>
        <dbReference type="PROSITE" id="PS51465"/>
    </source>
</evidence>
<evidence type="ECO:0000259" key="7">
    <source>
        <dbReference type="PROSITE" id="PS50222"/>
    </source>
</evidence>
<keyword evidence="6" id="KW-0325">Glycoprotein</keyword>
<keyword evidence="9" id="KW-1185">Reference proteome</keyword>
<dbReference type="PROSITE" id="PS50222">
    <property type="entry name" value="EF_HAND_2"/>
    <property type="match status" value="1"/>
</dbReference>
<accession>A0A915PV62</accession>
<dbReference type="InterPro" id="IPR051950">
    <property type="entry name" value="Dev_reg/Prot_inhib"/>
</dbReference>
<protein>
    <submittedName>
        <fullName evidence="10">Kazal-like domain-containing protein</fullName>
    </submittedName>
</protein>
<dbReference type="Proteomes" id="UP000887581">
    <property type="component" value="Unplaced"/>
</dbReference>
<feature type="domain" description="EF-hand" evidence="7">
    <location>
        <begin position="234"/>
        <end position="269"/>
    </location>
</feature>
<dbReference type="CDD" id="cd00104">
    <property type="entry name" value="KAZAL_FS"/>
    <property type="match status" value="1"/>
</dbReference>
<dbReference type="SUPFAM" id="SSF100895">
    <property type="entry name" value="Kazal-type serine protease inhibitors"/>
    <property type="match status" value="1"/>
</dbReference>
<dbReference type="Pfam" id="PF10591">
    <property type="entry name" value="SPARC_Ca_bdg"/>
    <property type="match status" value="1"/>
</dbReference>
<dbReference type="Gene3D" id="1.10.238.10">
    <property type="entry name" value="EF-hand"/>
    <property type="match status" value="1"/>
</dbReference>
<feature type="domain" description="Kazal-like" evidence="8">
    <location>
        <begin position="49"/>
        <end position="105"/>
    </location>
</feature>
<dbReference type="InterPro" id="IPR002350">
    <property type="entry name" value="Kazal_dom"/>
</dbReference>
<dbReference type="InterPro" id="IPR036058">
    <property type="entry name" value="Kazal_dom_sf"/>
</dbReference>
<dbReference type="PROSITE" id="PS51465">
    <property type="entry name" value="KAZAL_2"/>
    <property type="match status" value="1"/>
</dbReference>
<dbReference type="Gene3D" id="3.30.60.30">
    <property type="match status" value="1"/>
</dbReference>
<dbReference type="GO" id="GO:0005509">
    <property type="term" value="F:calcium ion binding"/>
    <property type="evidence" value="ECO:0007669"/>
    <property type="project" value="InterPro"/>
</dbReference>
<sequence length="317" mass="36505">MVGWIAYWARSYFQRMPVCLLLTHLLIGLANTCTDAFSLTAIAQLRSQRSGEEECFMQKLCNYEEMNVEPICGSDGRTYNSYCEVKRAICHGNPVKKQFSGPCPENLRCQLERTYQLKLAAEKMNSSEVFVPECNATDETKIGRRSHRKSNGDSVSLNVCSTADRSTFNANLLNIFKKEYDRNEQILHRKNGVMQSFDKKILLWKFGELDSDKNSRLSSKEFGGLRRLVRKHVTPKTCARKFTKYCDLNKDGEISAREWVTCLVIFAASYNMFNALRPNSSITNSKNNNISMVLDDEYYKQQQQQQQQLRIKEVQGE</sequence>
<dbReference type="PANTHER" id="PTHR12352:SF3">
    <property type="entry name" value="NIDOGEN-2"/>
    <property type="match status" value="1"/>
</dbReference>
<evidence type="ECO:0000256" key="4">
    <source>
        <dbReference type="ARBA" id="ARBA00022837"/>
    </source>
</evidence>
<dbReference type="InterPro" id="IPR002048">
    <property type="entry name" value="EF_hand_dom"/>
</dbReference>
<evidence type="ECO:0000256" key="5">
    <source>
        <dbReference type="ARBA" id="ARBA00023157"/>
    </source>
</evidence>
<organism evidence="9 10">
    <name type="scientific">Setaria digitata</name>
    <dbReference type="NCBI Taxonomy" id="48799"/>
    <lineage>
        <taxon>Eukaryota</taxon>
        <taxon>Metazoa</taxon>
        <taxon>Ecdysozoa</taxon>
        <taxon>Nematoda</taxon>
        <taxon>Chromadorea</taxon>
        <taxon>Rhabditida</taxon>
        <taxon>Spirurina</taxon>
        <taxon>Spiruromorpha</taxon>
        <taxon>Filarioidea</taxon>
        <taxon>Setariidae</taxon>
        <taxon>Setaria</taxon>
    </lineage>
</organism>
<dbReference type="InterPro" id="IPR011992">
    <property type="entry name" value="EF-hand-dom_pair"/>
</dbReference>
<keyword evidence="2" id="KW-0964">Secreted</keyword>
<reference evidence="10" key="1">
    <citation type="submission" date="2022-11" db="UniProtKB">
        <authorList>
            <consortium name="WormBaseParasite"/>
        </authorList>
    </citation>
    <scope>IDENTIFICATION</scope>
</reference>
<evidence type="ECO:0000313" key="10">
    <source>
        <dbReference type="WBParaSite" id="sdigi.contig35.g2470.t1"/>
    </source>
</evidence>
<dbReference type="SUPFAM" id="SSF47473">
    <property type="entry name" value="EF-hand"/>
    <property type="match status" value="1"/>
</dbReference>
<dbReference type="PANTHER" id="PTHR12352">
    <property type="entry name" value="SECRETED MODULAR CALCIUM-BINDING PROTEIN"/>
    <property type="match status" value="1"/>
</dbReference>
<evidence type="ECO:0000313" key="9">
    <source>
        <dbReference type="Proteomes" id="UP000887581"/>
    </source>
</evidence>
<dbReference type="WBParaSite" id="sdigi.contig35.g2470.t1">
    <property type="protein sequence ID" value="sdigi.contig35.g2470.t1"/>
    <property type="gene ID" value="sdigi.contig35.g2470"/>
</dbReference>
<dbReference type="PROSITE" id="PS00018">
    <property type="entry name" value="EF_HAND_1"/>
    <property type="match status" value="1"/>
</dbReference>
<evidence type="ECO:0000256" key="2">
    <source>
        <dbReference type="ARBA" id="ARBA00022525"/>
    </source>
</evidence>
<comment type="subcellular location">
    <subcellularLocation>
        <location evidence="1">Secreted</location>
    </subcellularLocation>
</comment>
<evidence type="ECO:0000256" key="1">
    <source>
        <dbReference type="ARBA" id="ARBA00004613"/>
    </source>
</evidence>
<keyword evidence="5" id="KW-1015">Disulfide bond</keyword>
<name>A0A915PV62_9BILA</name>
<proteinExistence type="predicted"/>
<dbReference type="GO" id="GO:0005615">
    <property type="term" value="C:extracellular space"/>
    <property type="evidence" value="ECO:0007669"/>
    <property type="project" value="TreeGrafter"/>
</dbReference>
<dbReference type="Pfam" id="PF07648">
    <property type="entry name" value="Kazal_2"/>
    <property type="match status" value="1"/>
</dbReference>